<dbReference type="EMBL" id="JACHLY010000001">
    <property type="protein sequence ID" value="MBB5997616.1"/>
    <property type="molecule type" value="Genomic_DNA"/>
</dbReference>
<name>A0A841E3K5_9ACTN</name>
<evidence type="ECO:0000313" key="4">
    <source>
        <dbReference type="Proteomes" id="UP000578077"/>
    </source>
</evidence>
<evidence type="ECO:0000256" key="1">
    <source>
        <dbReference type="SAM" id="MobiDB-lite"/>
    </source>
</evidence>
<feature type="transmembrane region" description="Helical" evidence="2">
    <location>
        <begin position="319"/>
        <end position="338"/>
    </location>
</feature>
<accession>A0A841E3K5</accession>
<keyword evidence="2" id="KW-1133">Transmembrane helix</keyword>
<dbReference type="Pfam" id="PF11271">
    <property type="entry name" value="PorA"/>
    <property type="match status" value="1"/>
</dbReference>
<comment type="caution">
    <text evidence="3">The sequence shown here is derived from an EMBL/GenBank/DDBJ whole genome shotgun (WGS) entry which is preliminary data.</text>
</comment>
<dbReference type="Proteomes" id="UP000578077">
    <property type="component" value="Unassembled WGS sequence"/>
</dbReference>
<protein>
    <recommendedName>
        <fullName evidence="5">DUF3068 domain-containing protein</fullName>
    </recommendedName>
</protein>
<sequence>MTAGSGGSDARDGRDAWDTAGPGGPVPDRPRRPGSRAVSAALARNGRLIALATAVFLITSALMLRFYVAGELEKIPARAELTMRLTDDSAAYLDTGAWDEVRGAPVERLTEISGDYAPGNSDWTAWRMSTEVSSGGTPLAYRERRVVVDRATGTAVNCCGEHVGGDREVRQAGLVLRWPAGGTWDEYPFYDADLRAAPPMVFDGGATVGGLFVRRYVQTVDTAQVPDSARPVPARELGLDRPGTVEAHRWLELERTLWVEPVTGRVVDAREVRHETLRPENGDGERLLLDADLRMAEELSDAKTGAAERRRTLLRAVRSWLPIGLGAAGGASAVWALAGAVRARRAAAQARGETQPRARS</sequence>
<gene>
    <name evidence="3" type="ORF">HNR25_001367</name>
</gene>
<keyword evidence="2" id="KW-0472">Membrane</keyword>
<evidence type="ECO:0000313" key="3">
    <source>
        <dbReference type="EMBL" id="MBB5997616.1"/>
    </source>
</evidence>
<keyword evidence="4" id="KW-1185">Reference proteome</keyword>
<dbReference type="InterPro" id="IPR021424">
    <property type="entry name" value="PorA"/>
</dbReference>
<proteinExistence type="predicted"/>
<dbReference type="AlphaFoldDB" id="A0A841E3K5"/>
<evidence type="ECO:0000256" key="2">
    <source>
        <dbReference type="SAM" id="Phobius"/>
    </source>
</evidence>
<feature type="region of interest" description="Disordered" evidence="1">
    <location>
        <begin position="1"/>
        <end position="35"/>
    </location>
</feature>
<keyword evidence="2" id="KW-0812">Transmembrane</keyword>
<dbReference type="RefSeq" id="WP_312862392.1">
    <property type="nucleotide sequence ID" value="NZ_BAABKT010000005.1"/>
</dbReference>
<organism evidence="3 4">
    <name type="scientific">Streptomonospora salina</name>
    <dbReference type="NCBI Taxonomy" id="104205"/>
    <lineage>
        <taxon>Bacteria</taxon>
        <taxon>Bacillati</taxon>
        <taxon>Actinomycetota</taxon>
        <taxon>Actinomycetes</taxon>
        <taxon>Streptosporangiales</taxon>
        <taxon>Nocardiopsidaceae</taxon>
        <taxon>Streptomonospora</taxon>
    </lineage>
</organism>
<evidence type="ECO:0008006" key="5">
    <source>
        <dbReference type="Google" id="ProtNLM"/>
    </source>
</evidence>
<feature type="transmembrane region" description="Helical" evidence="2">
    <location>
        <begin position="48"/>
        <end position="68"/>
    </location>
</feature>
<reference evidence="3 4" key="1">
    <citation type="submission" date="2020-08" db="EMBL/GenBank/DDBJ databases">
        <title>Sequencing the genomes of 1000 actinobacteria strains.</title>
        <authorList>
            <person name="Klenk H.-P."/>
        </authorList>
    </citation>
    <scope>NUCLEOTIDE SEQUENCE [LARGE SCALE GENOMIC DNA]</scope>
    <source>
        <strain evidence="3 4">DSM 44593</strain>
    </source>
</reference>